<dbReference type="RefSeq" id="WP_322414218.1">
    <property type="nucleotide sequence ID" value="NZ_CP139858.1"/>
</dbReference>
<accession>A0ABZ0VPI0</accession>
<reference evidence="1 2" key="1">
    <citation type="submission" date="2023-11" db="EMBL/GenBank/DDBJ databases">
        <authorList>
            <person name="Panchal A.K."/>
            <person name="Meaney J.S."/>
            <person name="Karas B.J."/>
            <person name="diCenzo G.C."/>
        </authorList>
    </citation>
    <scope>NUCLEOTIDE SEQUENCE [LARGE SCALE GENOMIC DNA]</scope>
    <source>
        <strain evidence="1 2">NZP2235</strain>
    </source>
</reference>
<proteinExistence type="predicted"/>
<organism evidence="1 2">
    <name type="scientific">Mesorhizobium huakuii</name>
    <dbReference type="NCBI Taxonomy" id="28104"/>
    <lineage>
        <taxon>Bacteria</taxon>
        <taxon>Pseudomonadati</taxon>
        <taxon>Pseudomonadota</taxon>
        <taxon>Alphaproteobacteria</taxon>
        <taxon>Hyphomicrobiales</taxon>
        <taxon>Phyllobacteriaceae</taxon>
        <taxon>Mesorhizobium</taxon>
    </lineage>
</organism>
<dbReference type="Proteomes" id="UP001322481">
    <property type="component" value="Chromosome"/>
</dbReference>
<dbReference type="Pfam" id="PF05787">
    <property type="entry name" value="PhoX"/>
    <property type="match status" value="1"/>
</dbReference>
<evidence type="ECO:0000313" key="1">
    <source>
        <dbReference type="EMBL" id="WQB99377.1"/>
    </source>
</evidence>
<sequence>MSSACCRIWIGSGAPCWFACPDNITFDPAGRLWVATDGANDFDLPDGVYGVDTEDPARGLPELLFTCPHDAEATGPCFTPDGTTLFFSVQHPSEDSETLDKAQSLWLDFEDGQPVGGA</sequence>
<gene>
    <name evidence="1" type="ORF">U0R22_003556</name>
</gene>
<dbReference type="InterPro" id="IPR008557">
    <property type="entry name" value="PhoX"/>
</dbReference>
<protein>
    <submittedName>
        <fullName evidence="1">DUF839 domain-containing protein</fullName>
    </submittedName>
</protein>
<evidence type="ECO:0000313" key="2">
    <source>
        <dbReference type="Proteomes" id="UP001322481"/>
    </source>
</evidence>
<dbReference type="PANTHER" id="PTHR35399:SF2">
    <property type="entry name" value="DUF839 DOMAIN-CONTAINING PROTEIN"/>
    <property type="match status" value="1"/>
</dbReference>
<dbReference type="SUPFAM" id="SSF63829">
    <property type="entry name" value="Calcium-dependent phosphotriesterase"/>
    <property type="match status" value="1"/>
</dbReference>
<name>A0ABZ0VPI0_9HYPH</name>
<dbReference type="EMBL" id="CP139858">
    <property type="protein sequence ID" value="WQB99377.1"/>
    <property type="molecule type" value="Genomic_DNA"/>
</dbReference>
<keyword evidence="2" id="KW-1185">Reference proteome</keyword>
<dbReference type="PANTHER" id="PTHR35399">
    <property type="entry name" value="SLR8030 PROTEIN"/>
    <property type="match status" value="1"/>
</dbReference>